<accession>A0ABY0JQZ7</accession>
<dbReference type="EMBL" id="FLUX01000033">
    <property type="protein sequence ID" value="SBW26082.1"/>
    <property type="molecule type" value="Genomic_DNA"/>
</dbReference>
<evidence type="ECO:0000313" key="1">
    <source>
        <dbReference type="EMBL" id="SBW26082.1"/>
    </source>
</evidence>
<comment type="caution">
    <text evidence="1">The sequence shown here is derived from an EMBL/GenBank/DDBJ whole genome shotgun (WGS) entry which is preliminary data.</text>
</comment>
<keyword evidence="2" id="KW-1185">Reference proteome</keyword>
<name>A0ABY0JQZ7_9ENTR</name>
<protein>
    <submittedName>
        <fullName evidence="1">Uncharacterized protein</fullName>
    </submittedName>
</protein>
<dbReference type="Proteomes" id="UP000195338">
    <property type="component" value="Unassembled WGS sequence"/>
</dbReference>
<organism evidence="1 2">
    <name type="scientific">Citrobacter europaeus</name>
    <dbReference type="NCBI Taxonomy" id="1914243"/>
    <lineage>
        <taxon>Bacteria</taxon>
        <taxon>Pseudomonadati</taxon>
        <taxon>Pseudomonadota</taxon>
        <taxon>Gammaproteobacteria</taxon>
        <taxon>Enterobacterales</taxon>
        <taxon>Enterobacteriaceae</taxon>
        <taxon>Citrobacter</taxon>
    </lineage>
</organism>
<sequence>MNYDGYEPRAAFYTDNSTKMQKINMHIASTVRKNFQFHFQYNATSIKKSWKSGEELS</sequence>
<proteinExistence type="predicted"/>
<gene>
    <name evidence="1" type="ORF">BN4901_2951</name>
</gene>
<reference evidence="1 2" key="1">
    <citation type="submission" date="2016-04" db="EMBL/GenBank/DDBJ databases">
        <authorList>
            <person name="Mornico D."/>
        </authorList>
    </citation>
    <scope>NUCLEOTIDE SEQUENCE [LARGE SCALE GENOMIC DNA]</scope>
    <source>
        <strain evidence="1 2">A121</strain>
    </source>
</reference>
<evidence type="ECO:0000313" key="2">
    <source>
        <dbReference type="Proteomes" id="UP000195338"/>
    </source>
</evidence>